<evidence type="ECO:0000313" key="1">
    <source>
        <dbReference type="EMBL" id="KYO27865.1"/>
    </source>
</evidence>
<sequence length="123" mass="13319">MDLAKLADIVCQTKVNAAFCPQPTLEQVQWTAHLPGVYFCNSCTSPMGPFLLFHLLPPGIHPLGVWTSCCKKSDRSGRSQSCVLSLGPVGSVGQDLCLTVYLYSPYRNKATIVLGSVGHMYNA</sequence>
<dbReference type="EMBL" id="AKHW03005066">
    <property type="protein sequence ID" value="KYO27865.1"/>
    <property type="molecule type" value="Genomic_DNA"/>
</dbReference>
<reference evidence="1 2" key="1">
    <citation type="journal article" date="2012" name="Genome Biol.">
        <title>Sequencing three crocodilian genomes to illuminate the evolution of archosaurs and amniotes.</title>
        <authorList>
            <person name="St John J.A."/>
            <person name="Braun E.L."/>
            <person name="Isberg S.R."/>
            <person name="Miles L.G."/>
            <person name="Chong A.Y."/>
            <person name="Gongora J."/>
            <person name="Dalzell P."/>
            <person name="Moran C."/>
            <person name="Bed'hom B."/>
            <person name="Abzhanov A."/>
            <person name="Burgess S.C."/>
            <person name="Cooksey A.M."/>
            <person name="Castoe T.A."/>
            <person name="Crawford N.G."/>
            <person name="Densmore L.D."/>
            <person name="Drew J.C."/>
            <person name="Edwards S.V."/>
            <person name="Faircloth B.C."/>
            <person name="Fujita M.K."/>
            <person name="Greenwold M.J."/>
            <person name="Hoffmann F.G."/>
            <person name="Howard J.M."/>
            <person name="Iguchi T."/>
            <person name="Janes D.E."/>
            <person name="Khan S.Y."/>
            <person name="Kohno S."/>
            <person name="de Koning A.J."/>
            <person name="Lance S.L."/>
            <person name="McCarthy F.M."/>
            <person name="McCormack J.E."/>
            <person name="Merchant M.E."/>
            <person name="Peterson D.G."/>
            <person name="Pollock D.D."/>
            <person name="Pourmand N."/>
            <person name="Raney B.J."/>
            <person name="Roessler K.A."/>
            <person name="Sanford J.R."/>
            <person name="Sawyer R.H."/>
            <person name="Schmidt C.J."/>
            <person name="Triplett E.W."/>
            <person name="Tuberville T.D."/>
            <person name="Venegas-Anaya M."/>
            <person name="Howard J.T."/>
            <person name="Jarvis E.D."/>
            <person name="Guillette L.J.Jr."/>
            <person name="Glenn T.C."/>
            <person name="Green R.E."/>
            <person name="Ray D.A."/>
        </authorList>
    </citation>
    <scope>NUCLEOTIDE SEQUENCE [LARGE SCALE GENOMIC DNA]</scope>
    <source>
        <strain evidence="1">KSC_2009_1</strain>
    </source>
</reference>
<gene>
    <name evidence="1" type="ORF">Y1Q_0020989</name>
</gene>
<proteinExistence type="predicted"/>
<keyword evidence="2" id="KW-1185">Reference proteome</keyword>
<comment type="caution">
    <text evidence="1">The sequence shown here is derived from an EMBL/GenBank/DDBJ whole genome shotgun (WGS) entry which is preliminary data.</text>
</comment>
<dbReference type="AlphaFoldDB" id="A0A151MTM7"/>
<evidence type="ECO:0000313" key="2">
    <source>
        <dbReference type="Proteomes" id="UP000050525"/>
    </source>
</evidence>
<dbReference type="Proteomes" id="UP000050525">
    <property type="component" value="Unassembled WGS sequence"/>
</dbReference>
<organism evidence="1 2">
    <name type="scientific">Alligator mississippiensis</name>
    <name type="common">American alligator</name>
    <dbReference type="NCBI Taxonomy" id="8496"/>
    <lineage>
        <taxon>Eukaryota</taxon>
        <taxon>Metazoa</taxon>
        <taxon>Chordata</taxon>
        <taxon>Craniata</taxon>
        <taxon>Vertebrata</taxon>
        <taxon>Euteleostomi</taxon>
        <taxon>Archelosauria</taxon>
        <taxon>Archosauria</taxon>
        <taxon>Crocodylia</taxon>
        <taxon>Alligatoridae</taxon>
        <taxon>Alligatorinae</taxon>
        <taxon>Alligator</taxon>
    </lineage>
</organism>
<protein>
    <submittedName>
        <fullName evidence="1">Uncharacterized protein</fullName>
    </submittedName>
</protein>
<accession>A0A151MTM7</accession>
<name>A0A151MTM7_ALLMI</name>